<dbReference type="InterPro" id="IPR029039">
    <property type="entry name" value="Flavoprotein-like_sf"/>
</dbReference>
<dbReference type="InterPro" id="IPR051796">
    <property type="entry name" value="ISF_SsuE-like"/>
</dbReference>
<dbReference type="InterPro" id="IPR005025">
    <property type="entry name" value="FMN_Rdtase-like_dom"/>
</dbReference>
<evidence type="ECO:0000256" key="2">
    <source>
        <dbReference type="ARBA" id="ARBA00022643"/>
    </source>
</evidence>
<evidence type="ECO:0000259" key="3">
    <source>
        <dbReference type="Pfam" id="PF03358"/>
    </source>
</evidence>
<reference evidence="4" key="1">
    <citation type="journal article" date="2014" name="Front. Microbiol.">
        <title>High frequency of phylogenetically diverse reductive dehalogenase-homologous genes in deep subseafloor sedimentary metagenomes.</title>
        <authorList>
            <person name="Kawai M."/>
            <person name="Futagami T."/>
            <person name="Toyoda A."/>
            <person name="Takaki Y."/>
            <person name="Nishi S."/>
            <person name="Hori S."/>
            <person name="Arai W."/>
            <person name="Tsubouchi T."/>
            <person name="Morono Y."/>
            <person name="Uchiyama I."/>
            <person name="Ito T."/>
            <person name="Fujiyama A."/>
            <person name="Inagaki F."/>
            <person name="Takami H."/>
        </authorList>
    </citation>
    <scope>NUCLEOTIDE SEQUENCE</scope>
    <source>
        <strain evidence="4">Expedition CK06-06</strain>
    </source>
</reference>
<dbReference type="Pfam" id="PF03358">
    <property type="entry name" value="FMN_red"/>
    <property type="match status" value="1"/>
</dbReference>
<gene>
    <name evidence="4" type="ORF">S01H1_67273</name>
</gene>
<dbReference type="SUPFAM" id="SSF52218">
    <property type="entry name" value="Flavoproteins"/>
    <property type="match status" value="1"/>
</dbReference>
<sequence>AVAINGSPRMGKGYTAMVLTPFIEGMIDAGSDVELFYASRLRVKPCACGEMYCWYKKPGECCIKDDMQLLYPKLRKADILILATPVYIPLPGEMQDIINRLCPLMKPFLETREGRTRGRFHEEVGIQKIVLVSTGGWWEKENFGTVVRIAEELAEDASVEFAGAVLRPHAFLMKEQGQLTEEGEAVLNAVRRAGYELVNEGVMSKATLEATSRPLISEDELRRRYNQML</sequence>
<keyword evidence="2" id="KW-0288">FMN</keyword>
<dbReference type="GO" id="GO:0016491">
    <property type="term" value="F:oxidoreductase activity"/>
    <property type="evidence" value="ECO:0007669"/>
    <property type="project" value="InterPro"/>
</dbReference>
<dbReference type="AlphaFoldDB" id="X0XKV8"/>
<accession>X0XKV8</accession>
<dbReference type="Gene3D" id="3.40.50.360">
    <property type="match status" value="1"/>
</dbReference>
<evidence type="ECO:0000313" key="4">
    <source>
        <dbReference type="EMBL" id="GAG37288.1"/>
    </source>
</evidence>
<feature type="non-terminal residue" evidence="4">
    <location>
        <position position="1"/>
    </location>
</feature>
<feature type="domain" description="NADPH-dependent FMN reductase-like" evidence="3">
    <location>
        <begin position="2"/>
        <end position="101"/>
    </location>
</feature>
<name>X0XKV8_9ZZZZ</name>
<organism evidence="4">
    <name type="scientific">marine sediment metagenome</name>
    <dbReference type="NCBI Taxonomy" id="412755"/>
    <lineage>
        <taxon>unclassified sequences</taxon>
        <taxon>metagenomes</taxon>
        <taxon>ecological metagenomes</taxon>
    </lineage>
</organism>
<comment type="caution">
    <text evidence="4">The sequence shown here is derived from an EMBL/GenBank/DDBJ whole genome shotgun (WGS) entry which is preliminary data.</text>
</comment>
<dbReference type="EMBL" id="BARS01044542">
    <property type="protein sequence ID" value="GAG37288.1"/>
    <property type="molecule type" value="Genomic_DNA"/>
</dbReference>
<protein>
    <recommendedName>
        <fullName evidence="3">NADPH-dependent FMN reductase-like domain-containing protein</fullName>
    </recommendedName>
</protein>
<keyword evidence="1" id="KW-0285">Flavoprotein</keyword>
<dbReference type="PANTHER" id="PTHR43278">
    <property type="entry name" value="NAD(P)H-DEPENDENT FMN-CONTAINING OXIDOREDUCTASE YWQN-RELATED"/>
    <property type="match status" value="1"/>
</dbReference>
<evidence type="ECO:0000256" key="1">
    <source>
        <dbReference type="ARBA" id="ARBA00022630"/>
    </source>
</evidence>
<proteinExistence type="predicted"/>
<dbReference type="PANTHER" id="PTHR43278:SF2">
    <property type="entry name" value="IRON-SULFUR FLAVOPROTEIN"/>
    <property type="match status" value="1"/>
</dbReference>